<proteinExistence type="predicted"/>
<dbReference type="Gene3D" id="1.10.10.10">
    <property type="entry name" value="Winged helix-like DNA-binding domain superfamily/Winged helix DNA-binding domain"/>
    <property type="match status" value="1"/>
</dbReference>
<dbReference type="PRINTS" id="PR00038">
    <property type="entry name" value="HTHLUXR"/>
</dbReference>
<dbReference type="PANTHER" id="PTHR44688:SF16">
    <property type="entry name" value="DNA-BINDING TRANSCRIPTIONAL ACTIVATOR DEVR_DOSR"/>
    <property type="match status" value="1"/>
</dbReference>
<reference evidence="5 6" key="1">
    <citation type="submission" date="2020-08" db="EMBL/GenBank/DDBJ databases">
        <title>Genomic Encyclopedia of Type Strains, Phase III (KMG-III): the genomes of soil and plant-associated and newly described type strains.</title>
        <authorList>
            <person name="Whitman W."/>
        </authorList>
    </citation>
    <scope>NUCLEOTIDE SEQUENCE [LARGE SCALE GENOMIC DNA]</scope>
    <source>
        <strain evidence="5 6">CECT 8075</strain>
    </source>
</reference>
<dbReference type="PROSITE" id="PS50043">
    <property type="entry name" value="HTH_LUXR_2"/>
    <property type="match status" value="1"/>
</dbReference>
<dbReference type="InterPro" id="IPR036388">
    <property type="entry name" value="WH-like_DNA-bd_sf"/>
</dbReference>
<evidence type="ECO:0000256" key="2">
    <source>
        <dbReference type="ARBA" id="ARBA00023125"/>
    </source>
</evidence>
<dbReference type="Proteomes" id="UP000536179">
    <property type="component" value="Unassembled WGS sequence"/>
</dbReference>
<evidence type="ECO:0000256" key="3">
    <source>
        <dbReference type="ARBA" id="ARBA00023163"/>
    </source>
</evidence>
<dbReference type="InterPro" id="IPR000792">
    <property type="entry name" value="Tscrpt_reg_LuxR_C"/>
</dbReference>
<dbReference type="Pfam" id="PF00196">
    <property type="entry name" value="GerE"/>
    <property type="match status" value="1"/>
</dbReference>
<evidence type="ECO:0000313" key="5">
    <source>
        <dbReference type="EMBL" id="MBB3207199.1"/>
    </source>
</evidence>
<dbReference type="SMART" id="SM00421">
    <property type="entry name" value="HTH_LUXR"/>
    <property type="match status" value="1"/>
</dbReference>
<keyword evidence="1" id="KW-0805">Transcription regulation</keyword>
<gene>
    <name evidence="5" type="ORF">FHS27_003018</name>
</gene>
<keyword evidence="2 5" id="KW-0238">DNA-binding</keyword>
<dbReference type="InterPro" id="IPR035965">
    <property type="entry name" value="PAS-like_dom_sf"/>
</dbReference>
<dbReference type="Gene3D" id="3.30.450.20">
    <property type="entry name" value="PAS domain"/>
    <property type="match status" value="1"/>
</dbReference>
<name>A0A7W5DZQ6_9BACT</name>
<dbReference type="RefSeq" id="WP_184305563.1">
    <property type="nucleotide sequence ID" value="NZ_JACHXU010000009.1"/>
</dbReference>
<dbReference type="PANTHER" id="PTHR44688">
    <property type="entry name" value="DNA-BINDING TRANSCRIPTIONAL ACTIVATOR DEVR_DOSR"/>
    <property type="match status" value="1"/>
</dbReference>
<sequence length="228" mass="25962">MSRPELSDIDFITLLDQDPDIGLAIVSSDGEIVDYNANTPTLFGVDPAVNFRNKLLGDIFEFEFVEERMQWIGEVLQTRQPLRVDHLYHGRRMASTIMPLTFDSDARYVAVMTRRDAQMTDEPKDNHVMSHFLDLGPLSTLTKRELEILVLLGHGYSVPETARRLYRSPRTVEQHKASIGRKLGVSAIADIARIVAVHGLKLEDLELDRLLALRPEYRHETEKVGPTR</sequence>
<accession>A0A7W5DZQ6</accession>
<dbReference type="GO" id="GO:0006355">
    <property type="term" value="P:regulation of DNA-templated transcription"/>
    <property type="evidence" value="ECO:0007669"/>
    <property type="project" value="InterPro"/>
</dbReference>
<organism evidence="5 6">
    <name type="scientific">Aporhodopirellula rubra</name>
    <dbReference type="NCBI Taxonomy" id="980271"/>
    <lineage>
        <taxon>Bacteria</taxon>
        <taxon>Pseudomonadati</taxon>
        <taxon>Planctomycetota</taxon>
        <taxon>Planctomycetia</taxon>
        <taxon>Pirellulales</taxon>
        <taxon>Pirellulaceae</taxon>
        <taxon>Aporhodopirellula</taxon>
    </lineage>
</organism>
<keyword evidence="6" id="KW-1185">Reference proteome</keyword>
<evidence type="ECO:0000313" key="6">
    <source>
        <dbReference type="Proteomes" id="UP000536179"/>
    </source>
</evidence>
<comment type="caution">
    <text evidence="5">The sequence shown here is derived from an EMBL/GenBank/DDBJ whole genome shotgun (WGS) entry which is preliminary data.</text>
</comment>
<dbReference type="InterPro" id="IPR016032">
    <property type="entry name" value="Sig_transdc_resp-reg_C-effctor"/>
</dbReference>
<dbReference type="EMBL" id="JACHXU010000009">
    <property type="protein sequence ID" value="MBB3207199.1"/>
    <property type="molecule type" value="Genomic_DNA"/>
</dbReference>
<dbReference type="SUPFAM" id="SSF55785">
    <property type="entry name" value="PYP-like sensor domain (PAS domain)"/>
    <property type="match status" value="1"/>
</dbReference>
<feature type="domain" description="HTH luxR-type" evidence="4">
    <location>
        <begin position="134"/>
        <end position="199"/>
    </location>
</feature>
<evidence type="ECO:0000256" key="1">
    <source>
        <dbReference type="ARBA" id="ARBA00023015"/>
    </source>
</evidence>
<dbReference type="AlphaFoldDB" id="A0A7W5DZQ6"/>
<keyword evidence="3" id="KW-0804">Transcription</keyword>
<dbReference type="CDD" id="cd06170">
    <property type="entry name" value="LuxR_C_like"/>
    <property type="match status" value="1"/>
</dbReference>
<dbReference type="GO" id="GO:0003677">
    <property type="term" value="F:DNA binding"/>
    <property type="evidence" value="ECO:0007669"/>
    <property type="project" value="UniProtKB-KW"/>
</dbReference>
<protein>
    <submittedName>
        <fullName evidence="5">DNA-binding CsgD family transcriptional regulator</fullName>
    </submittedName>
</protein>
<dbReference type="SUPFAM" id="SSF46894">
    <property type="entry name" value="C-terminal effector domain of the bipartite response regulators"/>
    <property type="match status" value="1"/>
</dbReference>
<evidence type="ECO:0000259" key="4">
    <source>
        <dbReference type="PROSITE" id="PS50043"/>
    </source>
</evidence>